<dbReference type="InterPro" id="IPR025110">
    <property type="entry name" value="AMP-bd_C"/>
</dbReference>
<sequence>MSAWSYANIWESVAAALPDQAAFIQGDDVLLWRDFDAKANGIAAALLAAGLGQQAKVASYTQNCAEYLTGYYAAFKAGMVPFNVNYRYAPEEIAYLLDNADAEAVVFEAGYASVIEPVRAKLPGVKLWIAIARDGAPVPAWAVDYASIAPRTEQVIAPWGRSGEDMMFIYTGGTTGMPKGVMWRTGDLLGLSDYGANPLAGVPALSSPEEAGPRAAAAPIRPRAMIGPPLMHGTGMLTAMAALVAGGTVLLLPQGAFSAAQLWDIVATYKATRITIVGQPFAQPLLEVLDANPGRWDLSSVMMMTSSGAMWARENKLGLIRHMPQITLVDAFSSSEALGLGSSMMTATEEVATAAFTLGPNCALFTEDGRRVEPGSPERGRVAVSGFLPVGYYKDPAKSAATFPELDGRRWSIPGDWATCAADGTLTLLGRGSQCINTGGEKVFPEEVEEVLKRHPAVRDAAVTGLPDPRFGERIAALVDLMEGVATPDPDELIAHVKALLSGYKAPRHILIVESVARAPNGKLDYKVVKERAIAAFGTA</sequence>
<dbReference type="InterPro" id="IPR042099">
    <property type="entry name" value="ANL_N_sf"/>
</dbReference>
<gene>
    <name evidence="3" type="ORF">EUV02_00875</name>
</gene>
<dbReference type="Pfam" id="PF13193">
    <property type="entry name" value="AMP-binding_C"/>
    <property type="match status" value="1"/>
</dbReference>
<dbReference type="InterPro" id="IPR050237">
    <property type="entry name" value="ATP-dep_AMP-bd_enzyme"/>
</dbReference>
<accession>A0A4Y9EQY4</accession>
<name>A0A4Y9EQY4_9SPHN</name>
<evidence type="ECO:0000259" key="2">
    <source>
        <dbReference type="Pfam" id="PF13193"/>
    </source>
</evidence>
<dbReference type="GO" id="GO:0016878">
    <property type="term" value="F:acid-thiol ligase activity"/>
    <property type="evidence" value="ECO:0007669"/>
    <property type="project" value="UniProtKB-ARBA"/>
</dbReference>
<dbReference type="InterPro" id="IPR000873">
    <property type="entry name" value="AMP-dep_synth/lig_dom"/>
</dbReference>
<dbReference type="InterPro" id="IPR045851">
    <property type="entry name" value="AMP-bd_C_sf"/>
</dbReference>
<feature type="domain" description="AMP-binding enzyme C-terminal" evidence="2">
    <location>
        <begin position="447"/>
        <end position="523"/>
    </location>
</feature>
<feature type="domain" description="AMP-dependent synthetase/ligase" evidence="1">
    <location>
        <begin position="11"/>
        <end position="386"/>
    </location>
</feature>
<evidence type="ECO:0000259" key="1">
    <source>
        <dbReference type="Pfam" id="PF00501"/>
    </source>
</evidence>
<evidence type="ECO:0000313" key="4">
    <source>
        <dbReference type="Proteomes" id="UP000297737"/>
    </source>
</evidence>
<dbReference type="PANTHER" id="PTHR43767:SF1">
    <property type="entry name" value="NONRIBOSOMAL PEPTIDE SYNTHASE PES1 (EUROFUNG)-RELATED"/>
    <property type="match status" value="1"/>
</dbReference>
<organism evidence="3 4">
    <name type="scientific">Glacieibacterium arshaanense</name>
    <dbReference type="NCBI Taxonomy" id="2511025"/>
    <lineage>
        <taxon>Bacteria</taxon>
        <taxon>Pseudomonadati</taxon>
        <taxon>Pseudomonadota</taxon>
        <taxon>Alphaproteobacteria</taxon>
        <taxon>Sphingomonadales</taxon>
        <taxon>Sphingosinicellaceae</taxon>
        <taxon>Glacieibacterium</taxon>
    </lineage>
</organism>
<protein>
    <submittedName>
        <fullName evidence="3">Acyl-CoA synthetase</fullName>
    </submittedName>
</protein>
<reference evidence="3 4" key="1">
    <citation type="submission" date="2019-02" db="EMBL/GenBank/DDBJ databases">
        <title>Polymorphobacter sp. isolated from the lake at the Tibet of China.</title>
        <authorList>
            <person name="Li A."/>
        </authorList>
    </citation>
    <scope>NUCLEOTIDE SEQUENCE [LARGE SCALE GENOMIC DNA]</scope>
    <source>
        <strain evidence="3 4">DJ1R-1</strain>
    </source>
</reference>
<comment type="caution">
    <text evidence="3">The sequence shown here is derived from an EMBL/GenBank/DDBJ whole genome shotgun (WGS) entry which is preliminary data.</text>
</comment>
<evidence type="ECO:0000313" key="3">
    <source>
        <dbReference type="EMBL" id="TFU05623.1"/>
    </source>
</evidence>
<dbReference type="Gene3D" id="3.30.300.30">
    <property type="match status" value="1"/>
</dbReference>
<dbReference type="Gene3D" id="3.40.50.12780">
    <property type="entry name" value="N-terminal domain of ligase-like"/>
    <property type="match status" value="1"/>
</dbReference>
<proteinExistence type="predicted"/>
<dbReference type="PANTHER" id="PTHR43767">
    <property type="entry name" value="LONG-CHAIN-FATTY-ACID--COA LIGASE"/>
    <property type="match status" value="1"/>
</dbReference>
<dbReference type="SUPFAM" id="SSF56801">
    <property type="entry name" value="Acetyl-CoA synthetase-like"/>
    <property type="match status" value="1"/>
</dbReference>
<dbReference type="OrthoDB" id="7415522at2"/>
<dbReference type="AlphaFoldDB" id="A0A4Y9EQY4"/>
<dbReference type="EMBL" id="SIHO01000001">
    <property type="protein sequence ID" value="TFU05623.1"/>
    <property type="molecule type" value="Genomic_DNA"/>
</dbReference>
<dbReference type="NCBIfam" id="NF005863">
    <property type="entry name" value="PRK07798.1"/>
    <property type="match status" value="1"/>
</dbReference>
<dbReference type="Proteomes" id="UP000297737">
    <property type="component" value="Unassembled WGS sequence"/>
</dbReference>
<keyword evidence="4" id="KW-1185">Reference proteome</keyword>
<dbReference type="RefSeq" id="WP_135244348.1">
    <property type="nucleotide sequence ID" value="NZ_SIHO01000001.1"/>
</dbReference>
<dbReference type="Pfam" id="PF00501">
    <property type="entry name" value="AMP-binding"/>
    <property type="match status" value="1"/>
</dbReference>